<proteinExistence type="predicted"/>
<keyword evidence="3" id="KW-1185">Reference proteome</keyword>
<dbReference type="RefSeq" id="WP_193902590.1">
    <property type="nucleotide sequence ID" value="NZ_CP063450.1"/>
</dbReference>
<name>A0A7M2XK65_9NOCA</name>
<sequence>MKILFLSHSHFDGVLKVGSHHLSENASQLGHQTLHVSTPLALPSLIVRPKSLKTSRAKCALRGPQTADSGVVNVVPLSLFPASVRFPHRLRRTLEDRFQISTYDLILVDQPLFYPIVQDLTGPTVVFRPTDVHVSGRIAHADDEMMNCADALVATSDFVLKHNLSKNPNVPSMVIENGVEFDRFAGGQDRTRTGFIYVGAIDYRFDWDTVSVLARHRPDVPVLLVGPVRSDIPPDLPGNVELRGPVSYDKVPELLQSARVGLLPFSGAHINAGRSPMKFYEYLASGLYVVGTHTDELGRREAPGVYLWGDSIDSIERAASDALSAGAYNEAGIDYAQQYDWKFRTESLIRFCSEIRNGS</sequence>
<feature type="domain" description="Spore protein YkvP/CgeB glycosyl transferase-like" evidence="1">
    <location>
        <begin position="213"/>
        <end position="298"/>
    </location>
</feature>
<keyword evidence="2" id="KW-0808">Transferase</keyword>
<organism evidence="2 3">
    <name type="scientific">Rhodococcus pyridinivorans</name>
    <dbReference type="NCBI Taxonomy" id="103816"/>
    <lineage>
        <taxon>Bacteria</taxon>
        <taxon>Bacillati</taxon>
        <taxon>Actinomycetota</taxon>
        <taxon>Actinomycetes</taxon>
        <taxon>Mycobacteriales</taxon>
        <taxon>Nocardiaceae</taxon>
        <taxon>Rhodococcus</taxon>
    </lineage>
</organism>
<evidence type="ECO:0000259" key="1">
    <source>
        <dbReference type="Pfam" id="PF13524"/>
    </source>
</evidence>
<dbReference type="InterPro" id="IPR055259">
    <property type="entry name" value="YkvP/CgeB_Glyco_trans-like"/>
</dbReference>
<gene>
    <name evidence="2" type="ORF">INP59_19810</name>
</gene>
<dbReference type="EMBL" id="CP063450">
    <property type="protein sequence ID" value="QOV98105.1"/>
    <property type="molecule type" value="Genomic_DNA"/>
</dbReference>
<dbReference type="Gene3D" id="3.40.50.11010">
    <property type="match status" value="1"/>
</dbReference>
<accession>A0A7M2XK65</accession>
<protein>
    <submittedName>
        <fullName evidence="2">Glycosyltransferase</fullName>
    </submittedName>
</protein>
<reference evidence="2 3" key="1">
    <citation type="submission" date="2020-10" db="EMBL/GenBank/DDBJ databases">
        <title>Whole genome sequence of oil-degrading bacteria Rhodococcus pyridinivorans strain 5Ap.</title>
        <authorList>
            <person name="Akhremchuk A.E."/>
            <person name="Valentovich L.N."/>
            <person name="Charniauskaya M.I."/>
            <person name="Bukliarevich H.A."/>
            <person name="Titok M.A."/>
        </authorList>
    </citation>
    <scope>NUCLEOTIDE SEQUENCE [LARGE SCALE GENOMIC DNA]</scope>
    <source>
        <strain evidence="2 3">5Ap</strain>
    </source>
</reference>
<dbReference type="GO" id="GO:0016740">
    <property type="term" value="F:transferase activity"/>
    <property type="evidence" value="ECO:0007669"/>
    <property type="project" value="UniProtKB-KW"/>
</dbReference>
<dbReference type="Pfam" id="PF13524">
    <property type="entry name" value="Glyco_trans_1_2"/>
    <property type="match status" value="1"/>
</dbReference>
<evidence type="ECO:0000313" key="2">
    <source>
        <dbReference type="EMBL" id="QOV98105.1"/>
    </source>
</evidence>
<dbReference type="AlphaFoldDB" id="A0A7M2XK65"/>
<dbReference type="Proteomes" id="UP000593818">
    <property type="component" value="Chromosome"/>
</dbReference>
<dbReference type="SUPFAM" id="SSF53756">
    <property type="entry name" value="UDP-Glycosyltransferase/glycogen phosphorylase"/>
    <property type="match status" value="1"/>
</dbReference>
<dbReference type="Gene3D" id="3.40.50.2000">
    <property type="entry name" value="Glycogen Phosphorylase B"/>
    <property type="match status" value="1"/>
</dbReference>
<evidence type="ECO:0000313" key="3">
    <source>
        <dbReference type="Proteomes" id="UP000593818"/>
    </source>
</evidence>